<feature type="compositionally biased region" description="Polar residues" evidence="1">
    <location>
        <begin position="366"/>
        <end position="378"/>
    </location>
</feature>
<feature type="compositionally biased region" description="Low complexity" evidence="1">
    <location>
        <begin position="509"/>
        <end position="543"/>
    </location>
</feature>
<feature type="compositionally biased region" description="Basic and acidic residues" evidence="1">
    <location>
        <begin position="563"/>
        <end position="574"/>
    </location>
</feature>
<feature type="compositionally biased region" description="Acidic residues" evidence="1">
    <location>
        <begin position="230"/>
        <end position="240"/>
    </location>
</feature>
<sequence>MSRSTRSRTAAAAANTAQANIATGAHPTQASDPVKKKTTSRAKATTVLSNIPSTEAGKDDSQSQSSAVPDTTRRTAPKRAAATASKRTTATEKKPAPSSKPRSGSKKPSDQRMEQEKDVDEAEALAARLREKDDEIAQLLKKLRERDEQQDQEDRAPRPQETTTHAVTTSVDEPTPTSAKADEHHAETPANEDDMYCDGSSSDAARESSELPSVYGGDDDQDEGQGNQMQDDDEAADYGQEETPLPAHVRRHGVQSRYANHPVTPGRVAQLVPAIFNEDVTMSNADHEETPRANMSASAQPYSLGDDFTDSPLHGKGVAVAPSTFETARRTRHGDTETRGNSYQDGAADDHISTDSNAAKRKRGDGTTSHDPLQAESSQHGDLDSHPPKKMSKLEYRNRMAEESSKEENAAGRGREQVSERIQPGANDGGKEVAGQDVVKGGLAKGSSDRAPSVARGSGIKQAEGTKGGRRKATAEDGEKMKIGPLDAHSQSEHGANESRSADTRTKSRSISEVGSSSRSGSSNAATSSNSQSKESKSKTTAKPVIKLDDDDDDDDEDVNILSHDEGGVEREHAISSPIKPVAKGTTHRSTKDNLVKIVENSSLEQSSKGKRKGKQVLDKAKNRTVVKEEPRSDTDVPAERVSTKAKQKKAGALSVNKALPQDVADDRVWKSNFVPLFHSFIGTLPNGLDISDTFLVRTMQLVFDHVYNPLNVSHKIDTNTAIFKVYNARLAEYRNGFGQHAMKEVNALFNTLGLNHEQRVDKASWMLTDNRYLYETVEGDRKSKPYRSPLIIKTLSHYYSLIQTAQGPLPESLEQEIESRIGTNLLDKISSSTDLMKPFGAIAVAAAGVERAFLLWSQDKIDSETGKPKKILNPATNTLSSVTTDFSNLNYGTNVKQHYCWLVCRLKPESFDEIKAKVTPHVKTTRRGVQTIKVEEEDTDAVNLFANADFNEMEDD</sequence>
<feature type="region of interest" description="Disordered" evidence="1">
    <location>
        <begin position="1"/>
        <end position="254"/>
    </location>
</feature>
<reference evidence="3 4" key="1">
    <citation type="submission" date="2019-02" db="EMBL/GenBank/DDBJ databases">
        <title>Genome sequencing of the rare red list fungi Antrodiella citrinella (Flaviporus citrinellus).</title>
        <authorList>
            <person name="Buettner E."/>
            <person name="Kellner H."/>
        </authorList>
    </citation>
    <scope>NUCLEOTIDE SEQUENCE [LARGE SCALE GENOMIC DNA]</scope>
    <source>
        <strain evidence="3 4">DSM 108506</strain>
    </source>
</reference>
<feature type="compositionally biased region" description="Polar residues" evidence="1">
    <location>
        <begin position="160"/>
        <end position="178"/>
    </location>
</feature>
<evidence type="ECO:0000259" key="2">
    <source>
        <dbReference type="Pfam" id="PF20149"/>
    </source>
</evidence>
<proteinExistence type="predicted"/>
<dbReference type="OrthoDB" id="2800649at2759"/>
<dbReference type="EMBL" id="SGPM01000339">
    <property type="protein sequence ID" value="THH26520.1"/>
    <property type="molecule type" value="Genomic_DNA"/>
</dbReference>
<feature type="compositionally biased region" description="Acidic residues" evidence="1">
    <location>
        <begin position="549"/>
        <end position="559"/>
    </location>
</feature>
<feature type="domain" description="DUF6532" evidence="2">
    <location>
        <begin position="719"/>
        <end position="801"/>
    </location>
</feature>
<feature type="compositionally biased region" description="Low complexity" evidence="1">
    <location>
        <begin position="1"/>
        <end position="25"/>
    </location>
</feature>
<feature type="compositionally biased region" description="Basic and acidic residues" evidence="1">
    <location>
        <begin position="107"/>
        <end position="116"/>
    </location>
</feature>
<dbReference type="Proteomes" id="UP000308730">
    <property type="component" value="Unassembled WGS sequence"/>
</dbReference>
<comment type="caution">
    <text evidence="3">The sequence shown here is derived from an EMBL/GenBank/DDBJ whole genome shotgun (WGS) entry which is preliminary data.</text>
</comment>
<feature type="compositionally biased region" description="Basic and acidic residues" evidence="1">
    <location>
        <begin position="616"/>
        <end position="640"/>
    </location>
</feature>
<feature type="compositionally biased region" description="Basic and acidic residues" evidence="1">
    <location>
        <begin position="379"/>
        <end position="419"/>
    </location>
</feature>
<feature type="compositionally biased region" description="Basic and acidic residues" evidence="1">
    <location>
        <begin position="142"/>
        <end position="158"/>
    </location>
</feature>
<dbReference type="Pfam" id="PF20149">
    <property type="entry name" value="DUF6532"/>
    <property type="match status" value="1"/>
</dbReference>
<name>A0A4S4MT54_9APHY</name>
<feature type="compositionally biased region" description="Basic and acidic residues" evidence="1">
    <location>
        <begin position="327"/>
        <end position="338"/>
    </location>
</feature>
<keyword evidence="4" id="KW-1185">Reference proteome</keyword>
<evidence type="ECO:0000313" key="4">
    <source>
        <dbReference type="Proteomes" id="UP000308730"/>
    </source>
</evidence>
<accession>A0A4S4MT54</accession>
<feature type="compositionally biased region" description="Basic and acidic residues" evidence="1">
    <location>
        <begin position="473"/>
        <end position="482"/>
    </location>
</feature>
<feature type="compositionally biased region" description="Basic and acidic residues" evidence="1">
    <location>
        <begin position="490"/>
        <end position="506"/>
    </location>
</feature>
<gene>
    <name evidence="3" type="ORF">EUX98_g7666</name>
</gene>
<organism evidence="3 4">
    <name type="scientific">Antrodiella citrinella</name>
    <dbReference type="NCBI Taxonomy" id="2447956"/>
    <lineage>
        <taxon>Eukaryota</taxon>
        <taxon>Fungi</taxon>
        <taxon>Dikarya</taxon>
        <taxon>Basidiomycota</taxon>
        <taxon>Agaricomycotina</taxon>
        <taxon>Agaricomycetes</taxon>
        <taxon>Polyporales</taxon>
        <taxon>Steccherinaceae</taxon>
        <taxon>Antrodiella</taxon>
    </lineage>
</organism>
<dbReference type="InterPro" id="IPR045341">
    <property type="entry name" value="DUF6532"/>
</dbReference>
<evidence type="ECO:0000256" key="1">
    <source>
        <dbReference type="SAM" id="MobiDB-lite"/>
    </source>
</evidence>
<evidence type="ECO:0000313" key="3">
    <source>
        <dbReference type="EMBL" id="THH26520.1"/>
    </source>
</evidence>
<feature type="compositionally biased region" description="Low complexity" evidence="1">
    <location>
        <begin position="78"/>
        <end position="88"/>
    </location>
</feature>
<protein>
    <recommendedName>
        <fullName evidence="2">DUF6532 domain-containing protein</fullName>
    </recommendedName>
</protein>
<dbReference type="AlphaFoldDB" id="A0A4S4MT54"/>
<feature type="region of interest" description="Disordered" evidence="1">
    <location>
        <begin position="282"/>
        <end position="640"/>
    </location>
</feature>